<feature type="region of interest" description="Disordered" evidence="1">
    <location>
        <begin position="61"/>
        <end position="87"/>
    </location>
</feature>
<reference evidence="2" key="1">
    <citation type="submission" date="2020-05" db="EMBL/GenBank/DDBJ databases">
        <authorList>
            <person name="Chiriac C."/>
            <person name="Salcher M."/>
            <person name="Ghai R."/>
            <person name="Kavagutti S V."/>
        </authorList>
    </citation>
    <scope>NUCLEOTIDE SEQUENCE</scope>
</reference>
<dbReference type="AlphaFoldDB" id="A0A6J6Z919"/>
<name>A0A6J6Z919_9ZZZZ</name>
<organism evidence="2">
    <name type="scientific">freshwater metagenome</name>
    <dbReference type="NCBI Taxonomy" id="449393"/>
    <lineage>
        <taxon>unclassified sequences</taxon>
        <taxon>metagenomes</taxon>
        <taxon>ecological metagenomes</taxon>
    </lineage>
</organism>
<accession>A0A6J6Z919</accession>
<gene>
    <name evidence="2" type="ORF">UFOPK3037_01682</name>
</gene>
<proteinExistence type="predicted"/>
<protein>
    <submittedName>
        <fullName evidence="2">Unannotated protein</fullName>
    </submittedName>
</protein>
<dbReference type="EMBL" id="CAFAAO010000038">
    <property type="protein sequence ID" value="CAB4816066.1"/>
    <property type="molecule type" value="Genomic_DNA"/>
</dbReference>
<evidence type="ECO:0000313" key="2">
    <source>
        <dbReference type="EMBL" id="CAB4816066.1"/>
    </source>
</evidence>
<sequence length="189" mass="20713">MSFSTHSPALGYISADGISHARSRLGNHLRSRWDGVARGRLVHRPVAVSQFRAVCRAGADHARERPHVAHAAAGSHRRDKRARLRGRDGPIRGLRVRCVGHREQRPDFTRPRRGARAIGQIEVGNRGPGQNRANRVSERVDFITYGDGLIRDGLRAAGRAQSELAGADRELDALRLRGGADGDEGESED</sequence>
<feature type="compositionally biased region" description="Basic residues" evidence="1">
    <location>
        <begin position="75"/>
        <end position="84"/>
    </location>
</feature>
<evidence type="ECO:0000256" key="1">
    <source>
        <dbReference type="SAM" id="MobiDB-lite"/>
    </source>
</evidence>